<dbReference type="AlphaFoldDB" id="A0A918RTE8"/>
<dbReference type="Pfam" id="PF02464">
    <property type="entry name" value="CinA"/>
    <property type="match status" value="1"/>
</dbReference>
<dbReference type="SMART" id="SM00852">
    <property type="entry name" value="MoCF_biosynth"/>
    <property type="match status" value="1"/>
</dbReference>
<protein>
    <recommendedName>
        <fullName evidence="1">CinA-like protein</fullName>
    </recommendedName>
</protein>
<evidence type="ECO:0000259" key="2">
    <source>
        <dbReference type="SMART" id="SM00852"/>
    </source>
</evidence>
<comment type="caution">
    <text evidence="3">The sequence shown here is derived from an EMBL/GenBank/DDBJ whole genome shotgun (WGS) entry which is preliminary data.</text>
</comment>
<organism evidence="3 4">
    <name type="scientific">Arenicella chitinivorans</name>
    <dbReference type="NCBI Taxonomy" id="1329800"/>
    <lineage>
        <taxon>Bacteria</taxon>
        <taxon>Pseudomonadati</taxon>
        <taxon>Pseudomonadota</taxon>
        <taxon>Gammaproteobacteria</taxon>
        <taxon>Arenicellales</taxon>
        <taxon>Arenicellaceae</taxon>
        <taxon>Arenicella</taxon>
    </lineage>
</organism>
<dbReference type="InterPro" id="IPR008135">
    <property type="entry name" value="Competence-induced_CinA"/>
</dbReference>
<gene>
    <name evidence="3" type="primary">pncC</name>
    <name evidence="3" type="ORF">GCM10008090_18190</name>
</gene>
<dbReference type="Gene3D" id="3.40.980.10">
    <property type="entry name" value="MoaB/Mog-like domain"/>
    <property type="match status" value="1"/>
</dbReference>
<comment type="similarity">
    <text evidence="1">Belongs to the CinA family.</text>
</comment>
<dbReference type="RefSeq" id="WP_189400025.1">
    <property type="nucleotide sequence ID" value="NZ_BMXA01000002.1"/>
</dbReference>
<sequence length="426" mass="45785">MKISLLLTGNELMTGDTIDSNSAYLAQSLKDLTLVPYIKKVVGDDLSLLVSSIKELAAVSDVLIVNGGLGPTVDDLTAKALSLAIDSPLQQNPQAMAKLEAWAERRGFVITKSNLKQTELPALCKVIENPRGSAVGFHCVHEGCLIICTPGVPGEFKHMVEASVLPLIRAHGHLDVVSEITRIRIFGITESGLQDMVDAEFPDWPAEVELGFRVQMPVIEVKLATIGEQARGLNALWTEKFCTRFSDYIIGRDSTRLTEALNTALYNQGLTLTTAESCTGGLIAAGITSEAGASRVFEAGYVVYSNKIKQHTLGVSEASLMSFGAVSEVVVREMAEGALNKSGADMALAISGIAGPDGGTEDKPVGTVWMAWGRKGAISARRFFFPVPRLAFQKTATAIAMDLVRREVLGLPTNVDYFSELKKKRA</sequence>
<proteinExistence type="inferred from homology"/>
<dbReference type="InterPro" id="IPR050101">
    <property type="entry name" value="CinA"/>
</dbReference>
<keyword evidence="4" id="KW-1185">Reference proteome</keyword>
<dbReference type="Pfam" id="PF00994">
    <property type="entry name" value="MoCF_biosynth"/>
    <property type="match status" value="1"/>
</dbReference>
<dbReference type="InterPro" id="IPR001453">
    <property type="entry name" value="MoaB/Mog_dom"/>
</dbReference>
<reference evidence="3" key="2">
    <citation type="submission" date="2020-09" db="EMBL/GenBank/DDBJ databases">
        <authorList>
            <person name="Sun Q."/>
            <person name="Kim S."/>
        </authorList>
    </citation>
    <scope>NUCLEOTIDE SEQUENCE</scope>
    <source>
        <strain evidence="3">KCTC 12711</strain>
    </source>
</reference>
<dbReference type="Proteomes" id="UP000614811">
    <property type="component" value="Unassembled WGS sequence"/>
</dbReference>
<dbReference type="PANTHER" id="PTHR13939">
    <property type="entry name" value="NICOTINAMIDE-NUCLEOTIDE AMIDOHYDROLASE PNCC"/>
    <property type="match status" value="1"/>
</dbReference>
<dbReference type="SUPFAM" id="SSF142433">
    <property type="entry name" value="CinA-like"/>
    <property type="match status" value="1"/>
</dbReference>
<accession>A0A918RTE8</accession>
<feature type="domain" description="MoaB/Mog" evidence="2">
    <location>
        <begin position="4"/>
        <end position="170"/>
    </location>
</feature>
<dbReference type="InterPro" id="IPR036425">
    <property type="entry name" value="MoaB/Mog-like_dom_sf"/>
</dbReference>
<dbReference type="EMBL" id="BMXA01000002">
    <property type="protein sequence ID" value="GHA08684.1"/>
    <property type="molecule type" value="Genomic_DNA"/>
</dbReference>
<dbReference type="SUPFAM" id="SSF53218">
    <property type="entry name" value="Molybdenum cofactor biosynthesis proteins"/>
    <property type="match status" value="1"/>
</dbReference>
<dbReference type="NCBIfam" id="TIGR00200">
    <property type="entry name" value="cinA_nterm"/>
    <property type="match status" value="1"/>
</dbReference>
<dbReference type="CDD" id="cd00885">
    <property type="entry name" value="cinA"/>
    <property type="match status" value="1"/>
</dbReference>
<evidence type="ECO:0000313" key="4">
    <source>
        <dbReference type="Proteomes" id="UP000614811"/>
    </source>
</evidence>
<dbReference type="PANTHER" id="PTHR13939:SF0">
    <property type="entry name" value="NMN AMIDOHYDROLASE-LIKE PROTEIN YFAY"/>
    <property type="match status" value="1"/>
</dbReference>
<name>A0A918RTE8_9GAMM</name>
<reference evidence="3" key="1">
    <citation type="journal article" date="2014" name="Int. J. Syst. Evol. Microbiol.">
        <title>Complete genome sequence of Corynebacterium casei LMG S-19264T (=DSM 44701T), isolated from a smear-ripened cheese.</title>
        <authorList>
            <consortium name="US DOE Joint Genome Institute (JGI-PGF)"/>
            <person name="Walter F."/>
            <person name="Albersmeier A."/>
            <person name="Kalinowski J."/>
            <person name="Ruckert C."/>
        </authorList>
    </citation>
    <scope>NUCLEOTIDE SEQUENCE</scope>
    <source>
        <strain evidence="3">KCTC 12711</strain>
    </source>
</reference>
<dbReference type="NCBIfam" id="TIGR00199">
    <property type="entry name" value="PncC_domain"/>
    <property type="match status" value="1"/>
</dbReference>
<dbReference type="HAMAP" id="MF_00226_B">
    <property type="entry name" value="CinA_B"/>
    <property type="match status" value="1"/>
</dbReference>
<dbReference type="Gene3D" id="3.90.950.20">
    <property type="entry name" value="CinA-like"/>
    <property type="match status" value="1"/>
</dbReference>
<evidence type="ECO:0000313" key="3">
    <source>
        <dbReference type="EMBL" id="GHA08684.1"/>
    </source>
</evidence>
<dbReference type="InterPro" id="IPR008136">
    <property type="entry name" value="CinA_C"/>
</dbReference>
<dbReference type="PIRSF" id="PIRSF006728">
    <property type="entry name" value="CinA"/>
    <property type="match status" value="1"/>
</dbReference>
<dbReference type="InterPro" id="IPR036653">
    <property type="entry name" value="CinA-like_C"/>
</dbReference>
<evidence type="ECO:0000256" key="1">
    <source>
        <dbReference type="HAMAP-Rule" id="MF_00226"/>
    </source>
</evidence>